<dbReference type="RefSeq" id="WP_011367712.1">
    <property type="nucleotide sequence ID" value="NC_007519.1"/>
</dbReference>
<dbReference type="PANTHER" id="PTHR30032:SF4">
    <property type="entry name" value="AMIDASE ENHANCER"/>
    <property type="match status" value="1"/>
</dbReference>
<evidence type="ECO:0000259" key="3">
    <source>
        <dbReference type="Pfam" id="PF08486"/>
    </source>
</evidence>
<dbReference type="Pfam" id="PF08486">
    <property type="entry name" value="SpoIID"/>
    <property type="match status" value="1"/>
</dbReference>
<protein>
    <submittedName>
        <fullName evidence="4">SpoIID/LytB domain protein</fullName>
    </submittedName>
</protein>
<feature type="repeat" description="TPR" evidence="1">
    <location>
        <begin position="111"/>
        <end position="144"/>
    </location>
</feature>
<dbReference type="Gene3D" id="1.25.40.10">
    <property type="entry name" value="Tetratricopeptide repeat domain"/>
    <property type="match status" value="1"/>
</dbReference>
<proteinExistence type="predicted"/>
<dbReference type="AlphaFoldDB" id="Q310R4"/>
<dbReference type="PROSITE" id="PS50005">
    <property type="entry name" value="TPR"/>
    <property type="match status" value="1"/>
</dbReference>
<gene>
    <name evidence="4" type="ordered locus">Dde_1785</name>
</gene>
<dbReference type="NCBIfam" id="TIGR02669">
    <property type="entry name" value="SpoIID_LytB"/>
    <property type="match status" value="1"/>
</dbReference>
<dbReference type="GO" id="GO:0030288">
    <property type="term" value="C:outer membrane-bounded periplasmic space"/>
    <property type="evidence" value="ECO:0007669"/>
    <property type="project" value="TreeGrafter"/>
</dbReference>
<reference evidence="4 5" key="1">
    <citation type="journal article" date="2011" name="J. Bacteriol.">
        <title>Complete genome sequence and updated annotation of Desulfovibrio alaskensis G20.</title>
        <authorList>
            <person name="Hauser L.J."/>
            <person name="Land M.L."/>
            <person name="Brown S.D."/>
            <person name="Larimer F."/>
            <person name="Keller K.L."/>
            <person name="Rapp-Giles B.J."/>
            <person name="Price M.N."/>
            <person name="Lin M."/>
            <person name="Bruce D.C."/>
            <person name="Detter J.C."/>
            <person name="Tapia R."/>
            <person name="Han C.S."/>
            <person name="Goodwin L.A."/>
            <person name="Cheng J.F."/>
            <person name="Pitluck S."/>
            <person name="Copeland A."/>
            <person name="Lucas S."/>
            <person name="Nolan M."/>
            <person name="Lapidus A.L."/>
            <person name="Palumbo A.V."/>
            <person name="Wall J.D."/>
        </authorList>
    </citation>
    <scope>NUCLEOTIDE SEQUENCE [LARGE SCALE GENOMIC DNA]</scope>
    <source>
        <strain evidence="5">ATCC BAA 1058 / DSM 17464 / G20</strain>
    </source>
</reference>
<dbReference type="PROSITE" id="PS51257">
    <property type="entry name" value="PROKAR_LIPOPROTEIN"/>
    <property type="match status" value="1"/>
</dbReference>
<dbReference type="InterPro" id="IPR011990">
    <property type="entry name" value="TPR-like_helical_dom_sf"/>
</dbReference>
<dbReference type="STRING" id="207559.Dde_1785"/>
<keyword evidence="2" id="KW-0732">Signal</keyword>
<dbReference type="eggNOG" id="COG2385">
    <property type="taxonomic scope" value="Bacteria"/>
</dbReference>
<organism evidence="4 5">
    <name type="scientific">Oleidesulfovibrio alaskensis (strain ATCC BAA-1058 / DSM 17464 / G20)</name>
    <name type="common">Desulfovibrio alaskensis</name>
    <dbReference type="NCBI Taxonomy" id="207559"/>
    <lineage>
        <taxon>Bacteria</taxon>
        <taxon>Pseudomonadati</taxon>
        <taxon>Thermodesulfobacteriota</taxon>
        <taxon>Desulfovibrionia</taxon>
        <taxon>Desulfovibrionales</taxon>
        <taxon>Desulfovibrionaceae</taxon>
        <taxon>Oleidesulfovibrio</taxon>
    </lineage>
</organism>
<feature type="domain" description="Sporulation stage II protein D amidase enhancer LytB N-terminal" evidence="3">
    <location>
        <begin position="265"/>
        <end position="355"/>
    </location>
</feature>
<dbReference type="InterPro" id="IPR013693">
    <property type="entry name" value="SpoIID/LytB_N"/>
</dbReference>
<name>Q310R4_OLEA2</name>
<keyword evidence="1" id="KW-0802">TPR repeat</keyword>
<dbReference type="InterPro" id="IPR051922">
    <property type="entry name" value="Bact_Sporulation_Assoc"/>
</dbReference>
<evidence type="ECO:0000313" key="5">
    <source>
        <dbReference type="Proteomes" id="UP000002710"/>
    </source>
</evidence>
<dbReference type="InterPro" id="IPR013486">
    <property type="entry name" value="SpoIID/LytB"/>
</dbReference>
<dbReference type="SUPFAM" id="SSF48452">
    <property type="entry name" value="TPR-like"/>
    <property type="match status" value="1"/>
</dbReference>
<keyword evidence="5" id="KW-1185">Reference proteome</keyword>
<accession>Q310R4</accession>
<feature type="chain" id="PRO_5004220033" evidence="2">
    <location>
        <begin position="28"/>
        <end position="526"/>
    </location>
</feature>
<dbReference type="InterPro" id="IPR019734">
    <property type="entry name" value="TPR_rpt"/>
</dbReference>
<evidence type="ECO:0000256" key="1">
    <source>
        <dbReference type="PROSITE-ProRule" id="PRU00339"/>
    </source>
</evidence>
<evidence type="ECO:0000313" key="4">
    <source>
        <dbReference type="EMBL" id="ABB38582.1"/>
    </source>
</evidence>
<dbReference type="PANTHER" id="PTHR30032">
    <property type="entry name" value="N-ACETYLMURAMOYL-L-ALANINE AMIDASE-RELATED"/>
    <property type="match status" value="1"/>
</dbReference>
<evidence type="ECO:0000256" key="2">
    <source>
        <dbReference type="SAM" id="SignalP"/>
    </source>
</evidence>
<dbReference type="Proteomes" id="UP000002710">
    <property type="component" value="Chromosome"/>
</dbReference>
<dbReference type="EMBL" id="CP000112">
    <property type="protein sequence ID" value="ABB38582.1"/>
    <property type="molecule type" value="Genomic_DNA"/>
</dbReference>
<sequence>MGICLRFLLSGVILLFACSLLPLKASAAAAQGSFDPAPLRAQAVNLYQQGKILESLELWHAIYRLGDSAAVRSEALVMLGDINAMFLDRKDRAIDLYEKGIALGGLPHVIARAWYNLAMLRYDRGEYTAARLAFEGYLKRFPNGPKAGGSRHMLTRLQKHSFAGKADVPPAEITPRPIPRREPNIRVALKHASEIIVTPPSGTVAGYEGRRARVMAGKLRITVQGDDICLNGRPMGASVSLLARGGTFAMGDARYAGSMSFHVREGKVLAVNTLPLERYLEGVVPCEMPDSFRPQALRAQAVAARTHALYMLLRSSERPYDVWSTTASQVYGGVISGGRQAAEAVKATRGRILVYNGAIALAFYHSHSGGVLEDDSAVWDVDMPYYRVQADPVSNSIKDMQWSCSIPLSELAMLLRSRGYPVRQVSGVAVSQRSASGRVLRVRMATDGGNIEMNSNPFRLLVGATKMKSTLCSIGISGKTILFRGRGYGHGVGMSQWGAEGMARKGAAYEAILRQYYPHTTVRALY</sequence>
<feature type="signal peptide" evidence="2">
    <location>
        <begin position="1"/>
        <end position="27"/>
    </location>
</feature>
<dbReference type="KEGG" id="dde:Dde_1785"/>
<dbReference type="HOGENOM" id="CLU_516517_0_0_7"/>
<dbReference type="GO" id="GO:0030435">
    <property type="term" value="P:sporulation resulting in formation of a cellular spore"/>
    <property type="evidence" value="ECO:0007669"/>
    <property type="project" value="InterPro"/>
</dbReference>